<accession>A0AAV2K7X5</accession>
<sequence length="254" mass="28922">MSFFIPFCCCFSCKKPDDHETEREPLLGSRQTEQNGPASARQTLSVAQNDGCKRRGKLMMRRVGVPDLDQRFLDVAETFNEQQHRFETTVHLLLNLQKRYACAHGGTLALTNILKKIRDEHADADYRISMRLKGYDFSLCVIQTSSEGTKDAEPLPYHLKRAIDEFKDISESAKAIIAKGTTLQELIGWLLRSKDHMDEQVKVAADTFQEQGRLSENLKENMNEVERAKELSMEYRQKAGELFIEAADIAGPHL</sequence>
<dbReference type="EMBL" id="OZ035838">
    <property type="protein sequence ID" value="CAL1584543.1"/>
    <property type="molecule type" value="Genomic_DNA"/>
</dbReference>
<name>A0AAV2K7X5_KNICA</name>
<keyword evidence="1" id="KW-0175">Coiled coil</keyword>
<evidence type="ECO:0000256" key="1">
    <source>
        <dbReference type="SAM" id="Coils"/>
    </source>
</evidence>
<proteinExistence type="predicted"/>
<evidence type="ECO:0000313" key="2">
    <source>
        <dbReference type="EMBL" id="CAL1584543.1"/>
    </source>
</evidence>
<feature type="coiled-coil region" evidence="1">
    <location>
        <begin position="208"/>
        <end position="238"/>
    </location>
</feature>
<reference evidence="2 3" key="1">
    <citation type="submission" date="2024-04" db="EMBL/GenBank/DDBJ databases">
        <authorList>
            <person name="Waldvogel A.-M."/>
            <person name="Schoenle A."/>
        </authorList>
    </citation>
    <scope>NUCLEOTIDE SEQUENCE [LARGE SCALE GENOMIC DNA]</scope>
</reference>
<gene>
    <name evidence="2" type="ORF">KC01_LOCUS14870</name>
</gene>
<dbReference type="AlphaFoldDB" id="A0AAV2K7X5"/>
<evidence type="ECO:0000313" key="3">
    <source>
        <dbReference type="Proteomes" id="UP001497482"/>
    </source>
</evidence>
<protein>
    <submittedName>
        <fullName evidence="2">Uncharacterized protein</fullName>
    </submittedName>
</protein>
<keyword evidence="3" id="KW-1185">Reference proteome</keyword>
<organism evidence="2 3">
    <name type="scientific">Knipowitschia caucasica</name>
    <name type="common">Caucasian dwarf goby</name>
    <name type="synonym">Pomatoschistus caucasicus</name>
    <dbReference type="NCBI Taxonomy" id="637954"/>
    <lineage>
        <taxon>Eukaryota</taxon>
        <taxon>Metazoa</taxon>
        <taxon>Chordata</taxon>
        <taxon>Craniata</taxon>
        <taxon>Vertebrata</taxon>
        <taxon>Euteleostomi</taxon>
        <taxon>Actinopterygii</taxon>
        <taxon>Neopterygii</taxon>
        <taxon>Teleostei</taxon>
        <taxon>Neoteleostei</taxon>
        <taxon>Acanthomorphata</taxon>
        <taxon>Gobiaria</taxon>
        <taxon>Gobiiformes</taxon>
        <taxon>Gobioidei</taxon>
        <taxon>Gobiidae</taxon>
        <taxon>Gobiinae</taxon>
        <taxon>Knipowitschia</taxon>
    </lineage>
</organism>
<dbReference type="Proteomes" id="UP001497482">
    <property type="component" value="Chromosome 16"/>
</dbReference>